<dbReference type="SUPFAM" id="SSF50156">
    <property type="entry name" value="PDZ domain-like"/>
    <property type="match status" value="6"/>
</dbReference>
<protein>
    <recommendedName>
        <fullName evidence="11">Membrane-associated guanylate kinase, WW and PDZ domain-containing protein 1</fullName>
    </recommendedName>
    <alternativeName>
        <fullName evidence="12">BAI1-associated protein 1</fullName>
    </alternativeName>
    <alternativeName>
        <fullName evidence="13">Membrane-associated guanylate kinase inverted 1</fullName>
    </alternativeName>
</protein>
<evidence type="ECO:0000256" key="4">
    <source>
        <dbReference type="ARBA" id="ARBA00022553"/>
    </source>
</evidence>
<dbReference type="AlphaFoldDB" id="A0A8C9XJ06"/>
<dbReference type="InterPro" id="IPR036034">
    <property type="entry name" value="PDZ_sf"/>
</dbReference>
<reference evidence="18" key="2">
    <citation type="submission" date="2025-09" db="UniProtKB">
        <authorList>
            <consortium name="Ensembl"/>
        </authorList>
    </citation>
    <scope>IDENTIFICATION</scope>
</reference>
<dbReference type="GO" id="GO:0005737">
    <property type="term" value="C:cytoplasm"/>
    <property type="evidence" value="ECO:0007669"/>
    <property type="project" value="UniProtKB-ARBA"/>
</dbReference>
<dbReference type="FunFam" id="2.30.42.10:FF:000012">
    <property type="entry name" value="Membrane associated guanylate kinase, WW and PDZ domain containing 1"/>
    <property type="match status" value="1"/>
</dbReference>
<feature type="domain" description="Guanylate kinase-like" evidence="16">
    <location>
        <begin position="93"/>
        <end position="190"/>
    </location>
</feature>
<evidence type="ECO:0000259" key="16">
    <source>
        <dbReference type="PROSITE" id="PS50052"/>
    </source>
</evidence>
<feature type="region of interest" description="Disordered" evidence="14">
    <location>
        <begin position="584"/>
        <end position="635"/>
    </location>
</feature>
<dbReference type="FunFam" id="2.30.42.10:FF:000042">
    <property type="entry name" value="Membrane-associated guanylate kinase, WW and PDZ domain-containing protein 3 isoform 1"/>
    <property type="match status" value="1"/>
</dbReference>
<comment type="function">
    <text evidence="10">Plays a role in coupling actin fibers to cell junctions in endothelial cells, via its interaction with AMOTL2 and CDH5. May regulate acid-induced ASIC3 currents by modulating its expression at the cell surface.</text>
</comment>
<evidence type="ECO:0000256" key="12">
    <source>
        <dbReference type="ARBA" id="ARBA00078448"/>
    </source>
</evidence>
<accession>A0A8C9XJ06</accession>
<feature type="domain" description="WW" evidence="15">
    <location>
        <begin position="314"/>
        <end position="347"/>
    </location>
</feature>
<dbReference type="SMART" id="SM00072">
    <property type="entry name" value="GuKc"/>
    <property type="match status" value="1"/>
</dbReference>
<feature type="compositionally biased region" description="Low complexity" evidence="14">
    <location>
        <begin position="1094"/>
        <end position="1105"/>
    </location>
</feature>
<dbReference type="Gene3D" id="2.30.42.10">
    <property type="match status" value="6"/>
</dbReference>
<evidence type="ECO:0000256" key="14">
    <source>
        <dbReference type="SAM" id="MobiDB-lite"/>
    </source>
</evidence>
<dbReference type="PROSITE" id="PS00856">
    <property type="entry name" value="GUANYLATE_KINASE_1"/>
    <property type="match status" value="1"/>
</dbReference>
<dbReference type="FunFam" id="2.30.42.10:FF:000015">
    <property type="entry name" value="Membrane associated guanylate kinase, WW and PDZ domain containing 1"/>
    <property type="match status" value="1"/>
</dbReference>
<dbReference type="PANTHER" id="PTHR10316:SF12">
    <property type="entry name" value="MEMBRANE-ASSOCIATED GUANYLATE KINASE, WW AND PDZ DOMAIN-CONTAINING PROTEIN 1"/>
    <property type="match status" value="1"/>
</dbReference>
<evidence type="ECO:0000256" key="11">
    <source>
        <dbReference type="ARBA" id="ARBA00070829"/>
    </source>
</evidence>
<comment type="subcellular location">
    <subcellularLocation>
        <location evidence="2">Cell junction</location>
        <location evidence="2">Tight junction</location>
    </subcellularLocation>
    <subcellularLocation>
        <location evidence="1">Membrane</location>
        <topology evidence="1">Peripheral membrane protein</topology>
    </subcellularLocation>
</comment>
<dbReference type="Pfam" id="PF00397">
    <property type="entry name" value="WW"/>
    <property type="match status" value="2"/>
</dbReference>
<feature type="compositionally biased region" description="Gly residues" evidence="14">
    <location>
        <begin position="951"/>
        <end position="966"/>
    </location>
</feature>
<dbReference type="CDD" id="cd06735">
    <property type="entry name" value="PDZ5_MAGI-1_3-like"/>
    <property type="match status" value="1"/>
</dbReference>
<dbReference type="SMART" id="SM00228">
    <property type="entry name" value="PDZ"/>
    <property type="match status" value="6"/>
</dbReference>
<keyword evidence="19" id="KW-1185">Reference proteome</keyword>
<keyword evidence="8" id="KW-0965">Cell junction</keyword>
<evidence type="ECO:0000256" key="2">
    <source>
        <dbReference type="ARBA" id="ARBA00004435"/>
    </source>
</evidence>
<dbReference type="InterPro" id="IPR036020">
    <property type="entry name" value="WW_dom_sf"/>
</dbReference>
<feature type="region of interest" description="Disordered" evidence="14">
    <location>
        <begin position="1094"/>
        <end position="1135"/>
    </location>
</feature>
<dbReference type="SMART" id="SM00456">
    <property type="entry name" value="WW"/>
    <property type="match status" value="2"/>
</dbReference>
<evidence type="ECO:0000256" key="8">
    <source>
        <dbReference type="ARBA" id="ARBA00022949"/>
    </source>
</evidence>
<evidence type="ECO:0000256" key="9">
    <source>
        <dbReference type="ARBA" id="ARBA00023136"/>
    </source>
</evidence>
<dbReference type="CDD" id="cd06730">
    <property type="entry name" value="PDZ0_MAGI-1_3-like"/>
    <property type="match status" value="1"/>
</dbReference>
<evidence type="ECO:0000256" key="5">
    <source>
        <dbReference type="ARBA" id="ARBA00022737"/>
    </source>
</evidence>
<evidence type="ECO:0000256" key="13">
    <source>
        <dbReference type="ARBA" id="ARBA00079517"/>
    </source>
</evidence>
<dbReference type="PROSITE" id="PS50106">
    <property type="entry name" value="PDZ"/>
    <property type="match status" value="6"/>
</dbReference>
<feature type="compositionally biased region" description="Polar residues" evidence="14">
    <location>
        <begin position="220"/>
        <end position="234"/>
    </location>
</feature>
<dbReference type="GO" id="GO:0016020">
    <property type="term" value="C:membrane"/>
    <property type="evidence" value="ECO:0007669"/>
    <property type="project" value="UniProtKB-SubCell"/>
</dbReference>
<feature type="domain" description="PDZ" evidence="17">
    <location>
        <begin position="978"/>
        <end position="1074"/>
    </location>
</feature>
<gene>
    <name evidence="18" type="primary">magi1b</name>
</gene>
<dbReference type="InterPro" id="IPR001478">
    <property type="entry name" value="PDZ"/>
</dbReference>
<evidence type="ECO:0000259" key="15">
    <source>
        <dbReference type="PROSITE" id="PS50020"/>
    </source>
</evidence>
<feature type="compositionally biased region" description="Polar residues" evidence="14">
    <location>
        <begin position="935"/>
        <end position="945"/>
    </location>
</feature>
<dbReference type="CDD" id="cd00201">
    <property type="entry name" value="WW"/>
    <property type="match status" value="2"/>
</dbReference>
<dbReference type="PANTHER" id="PTHR10316">
    <property type="entry name" value="MEMBRANE ASSOCIATED GUANYLATE KINASE-RELATED"/>
    <property type="match status" value="1"/>
</dbReference>
<keyword evidence="9" id="KW-0472">Membrane</keyword>
<dbReference type="FunFam" id="2.20.70.10:FF:000001">
    <property type="entry name" value="Membrane-associated guanylate kinase, WW and PDZ domain-containing protein 1"/>
    <property type="match status" value="1"/>
</dbReference>
<feature type="compositionally biased region" description="Polar residues" evidence="14">
    <location>
        <begin position="288"/>
        <end position="302"/>
    </location>
</feature>
<keyword evidence="5" id="KW-0677">Repeat</keyword>
<feature type="compositionally biased region" description="Low complexity" evidence="14">
    <location>
        <begin position="203"/>
        <end position="219"/>
    </location>
</feature>
<dbReference type="GO" id="GO:0007165">
    <property type="term" value="P:signal transduction"/>
    <property type="evidence" value="ECO:0007669"/>
    <property type="project" value="TreeGrafter"/>
</dbReference>
<dbReference type="CDD" id="cd06732">
    <property type="entry name" value="PDZ2_MAGI-1_3-like"/>
    <property type="match status" value="1"/>
</dbReference>
<feature type="compositionally biased region" description="Pro residues" evidence="14">
    <location>
        <begin position="771"/>
        <end position="787"/>
    </location>
</feature>
<feature type="domain" description="PDZ" evidence="17">
    <location>
        <begin position="17"/>
        <end position="100"/>
    </location>
</feature>
<dbReference type="FunFam" id="2.20.70.10:FF:000002">
    <property type="entry name" value="Membrane-associated guanylate kinase, WW and PDZ domain-containing protein 3 isoform 1"/>
    <property type="match status" value="1"/>
</dbReference>
<dbReference type="CDD" id="cd06734">
    <property type="entry name" value="PDZ4_MAGI-1_3-like"/>
    <property type="match status" value="1"/>
</dbReference>
<feature type="region of interest" description="Disordered" evidence="14">
    <location>
        <begin position="904"/>
        <end position="967"/>
    </location>
</feature>
<feature type="compositionally biased region" description="Pro residues" evidence="14">
    <location>
        <begin position="306"/>
        <end position="315"/>
    </location>
</feature>
<dbReference type="GO" id="GO:0005524">
    <property type="term" value="F:ATP binding"/>
    <property type="evidence" value="ECO:0007669"/>
    <property type="project" value="UniProtKB-KW"/>
</dbReference>
<dbReference type="InterPro" id="IPR008145">
    <property type="entry name" value="GK/Ca_channel_bsu"/>
</dbReference>
<dbReference type="InterPro" id="IPR020590">
    <property type="entry name" value="Guanylate_kinase_CS"/>
</dbReference>
<evidence type="ECO:0000313" key="19">
    <source>
        <dbReference type="Proteomes" id="UP000694568"/>
    </source>
</evidence>
<dbReference type="InterPro" id="IPR008144">
    <property type="entry name" value="Guanylate_kin-like_dom"/>
</dbReference>
<feature type="domain" description="WW" evidence="15">
    <location>
        <begin position="361"/>
        <end position="394"/>
    </location>
</feature>
<evidence type="ECO:0000256" key="1">
    <source>
        <dbReference type="ARBA" id="ARBA00004170"/>
    </source>
</evidence>
<feature type="domain" description="PDZ" evidence="17">
    <location>
        <begin position="653"/>
        <end position="731"/>
    </location>
</feature>
<dbReference type="GO" id="GO:0005634">
    <property type="term" value="C:nucleus"/>
    <property type="evidence" value="ECO:0007669"/>
    <property type="project" value="UniProtKB-ARBA"/>
</dbReference>
<organism evidence="18 19">
    <name type="scientific">Sander lucioperca</name>
    <name type="common">Pike-perch</name>
    <name type="synonym">Perca lucioperca</name>
    <dbReference type="NCBI Taxonomy" id="283035"/>
    <lineage>
        <taxon>Eukaryota</taxon>
        <taxon>Metazoa</taxon>
        <taxon>Chordata</taxon>
        <taxon>Craniata</taxon>
        <taxon>Vertebrata</taxon>
        <taxon>Euteleostomi</taxon>
        <taxon>Actinopterygii</taxon>
        <taxon>Neopterygii</taxon>
        <taxon>Teleostei</taxon>
        <taxon>Neoteleostei</taxon>
        <taxon>Acanthomorphata</taxon>
        <taxon>Eupercaria</taxon>
        <taxon>Perciformes</taxon>
        <taxon>Percoidei</taxon>
        <taxon>Percidae</taxon>
        <taxon>Luciopercinae</taxon>
        <taxon>Sander</taxon>
    </lineage>
</organism>
<dbReference type="SUPFAM" id="SSF51045">
    <property type="entry name" value="WW domain"/>
    <property type="match status" value="2"/>
</dbReference>
<feature type="compositionally biased region" description="Low complexity" evidence="14">
    <location>
        <begin position="914"/>
        <end position="925"/>
    </location>
</feature>
<evidence type="ECO:0000256" key="3">
    <source>
        <dbReference type="ARBA" id="ARBA00022427"/>
    </source>
</evidence>
<dbReference type="GO" id="GO:0005923">
    <property type="term" value="C:bicellular tight junction"/>
    <property type="evidence" value="ECO:0007669"/>
    <property type="project" value="UniProtKB-SubCell"/>
</dbReference>
<dbReference type="InterPro" id="IPR027417">
    <property type="entry name" value="P-loop_NTPase"/>
</dbReference>
<dbReference type="Pfam" id="PF16663">
    <property type="entry name" value="MAGI_u1"/>
    <property type="match status" value="1"/>
</dbReference>
<evidence type="ECO:0000256" key="10">
    <source>
        <dbReference type="ARBA" id="ARBA00058771"/>
    </source>
</evidence>
<dbReference type="SUPFAM" id="SSF52540">
    <property type="entry name" value="P-loop containing nucleoside triphosphate hydrolases"/>
    <property type="match status" value="1"/>
</dbReference>
<evidence type="ECO:0000256" key="6">
    <source>
        <dbReference type="ARBA" id="ARBA00022741"/>
    </source>
</evidence>
<keyword evidence="3" id="KW-0796">Tight junction</keyword>
<dbReference type="Ensembl" id="ENSSLUT00000011940.1">
    <property type="protein sequence ID" value="ENSSLUP00000011543.1"/>
    <property type="gene ID" value="ENSSLUG00000005496.1"/>
</dbReference>
<dbReference type="Pfam" id="PF00595">
    <property type="entry name" value="PDZ"/>
    <property type="match status" value="5"/>
</dbReference>
<dbReference type="Proteomes" id="UP000694568">
    <property type="component" value="Unplaced"/>
</dbReference>
<evidence type="ECO:0000259" key="17">
    <source>
        <dbReference type="PROSITE" id="PS50106"/>
    </source>
</evidence>
<feature type="compositionally biased region" description="Low complexity" evidence="14">
    <location>
        <begin position="586"/>
        <end position="608"/>
    </location>
</feature>
<evidence type="ECO:0000313" key="18">
    <source>
        <dbReference type="Ensembl" id="ENSSLUP00000011543.1"/>
    </source>
</evidence>
<dbReference type="PROSITE" id="PS01159">
    <property type="entry name" value="WW_DOMAIN_1"/>
    <property type="match status" value="2"/>
</dbReference>
<feature type="domain" description="PDZ" evidence="17">
    <location>
        <begin position="839"/>
        <end position="897"/>
    </location>
</feature>
<dbReference type="Pfam" id="PF00625">
    <property type="entry name" value="Guanylate_kin"/>
    <property type="match status" value="1"/>
</dbReference>
<dbReference type="Gene3D" id="2.20.70.10">
    <property type="match status" value="2"/>
</dbReference>
<dbReference type="PROSITE" id="PS50052">
    <property type="entry name" value="GUANYLATE_KINASE_2"/>
    <property type="match status" value="1"/>
</dbReference>
<reference evidence="18" key="1">
    <citation type="submission" date="2025-08" db="UniProtKB">
        <authorList>
            <consortium name="Ensembl"/>
        </authorList>
    </citation>
    <scope>IDENTIFICATION</scope>
</reference>
<dbReference type="PROSITE" id="PS50020">
    <property type="entry name" value="WW_DOMAIN_2"/>
    <property type="match status" value="2"/>
</dbReference>
<sequence length="1254" mass="136310">MSKPVLKKNHWTFRVNECSVSKDARGDLNVPLRGGAENGEFAYIGEVNEDVVVYKIGKINEGELLLEVENLSISGLPLYDVRTVIKNCKGPVRLKTVRQGSKLNKDLKHYLSQRFQKSSPDHELQQTIRDNLYRHAVPCTTRTPREGEVSGVDYNFLSVEDFLKLEKSGTLLEIGTYDGNYYGTPKPPVQPPGGKVISSSSNGGDAPLSDGLSGSLPGSQNSTPLRTKSYNDMQNAGIGPGEQQQQQQEDDEDLPDMNSSFTGDSSELDEIHPFAPRKSDPPYVGRTPSPSATTESTQQSHSHLSHPPPEDPLGPLPDNWEMAYTENGEVYFIDHNTKTTSWIDPRCLDKPQKPLEECEDDELPQGWEKIDDPVYGVYYVDHINRKTQYENPVLEAKRRRQLEQQQPQPQKWIEDSVLAGAPLASYAANQETYRDPQTGPPVPNAMGQKRGKPFFTRNRSELKGTFINTKLKKSRRGFGFTVVGGDEPDEFLQIKSLVLDGPAALDGKMETGDVIVSVNDTCVLGYTHAQVVKIFQSIPIGSMVNLELCRGYPLPFDPDDPNTSLVTSVAILENKEPIIVNGQEASNSYDSPSSHSSQNTNNGSTNGGAPLNGLPRPHSPSAEVASDTSSQHGYPSDVVTLASSIATQPELITVHMEKGDKGFGFTIADSPGGGGQRVKQIVDYPRCRGLKEGDIIVEVNKRNVQSMSHNQVVDLLSKCPKGSEVTMLVQRGVAPAKKSPKLQLSRKDSQNSSQHSVSSHRSTHTDSPVASLPPPPSQPLPGLPPQDSPADGTIQRKPDPFKIWAQSRSMYESRRKYIHFWWRLDEGCMGLLAQWRPLIYIGHIVKYGAADEDGRLRSGDELICVDGTAVVGKSHQLVVQLMQQAAKQGHVNLTVRRKTNYTVKAEGDVPPSPASSHHSSTQAPSLTEEMGKRTPQGSQNSLNTVSSGSGSTSGIGSGGGGGGAGGSSNAVVATAPYDVEIRRGENEGFGFVIVSSVSRPEAGTTFAGNACVAMPHKIGRIIEGSPADRCGKLKVGDRILAVNGCSITNKSHSDIVNLIKEAGNTVTLRIIPGDESSNASLLTNAEKIATITTTHTPQQQAAPEARNNTKPKQESFEFKAPQGPPPQPPTQVSAQDSDFYSVDLERDNKGFGFSLRGGREYNMDLYVLRLAEDGAAVRNGKMRVGDEILEINGESTKGMKHARAIELIKSGGRRAHLVLKRGDGSVPEYGGQSDASFFCHFKGKSHYTVLDITH</sequence>
<dbReference type="Gene3D" id="3.30.63.10">
    <property type="entry name" value="Guanylate Kinase phosphate binding domain"/>
    <property type="match status" value="1"/>
</dbReference>
<feature type="domain" description="PDZ" evidence="17">
    <location>
        <begin position="468"/>
        <end position="537"/>
    </location>
</feature>
<dbReference type="FunFam" id="3.30.63.10:FF:000003">
    <property type="entry name" value="Membrane-associated guanylate kinase, WW and PDZ domain-containing protein 3 isoform 1"/>
    <property type="match status" value="1"/>
</dbReference>
<keyword evidence="4" id="KW-0597">Phosphoprotein</keyword>
<feature type="region of interest" description="Disordered" evidence="14">
    <location>
        <begin position="732"/>
        <end position="799"/>
    </location>
</feature>
<dbReference type="GeneTree" id="ENSGT00940000155820"/>
<evidence type="ECO:0000256" key="7">
    <source>
        <dbReference type="ARBA" id="ARBA00022840"/>
    </source>
</evidence>
<feature type="domain" description="PDZ" evidence="17">
    <location>
        <begin position="1141"/>
        <end position="1223"/>
    </location>
</feature>
<dbReference type="CDD" id="cd06731">
    <property type="entry name" value="PDZ1_MAGI-1_3-like"/>
    <property type="match status" value="1"/>
</dbReference>
<feature type="region of interest" description="Disordered" evidence="14">
    <location>
        <begin position="181"/>
        <end position="319"/>
    </location>
</feature>
<dbReference type="FunFam" id="2.30.42.10:FF:000005">
    <property type="entry name" value="Membrane associated guanylate kinase, WW and PDZ domain containing 1"/>
    <property type="match status" value="1"/>
</dbReference>
<feature type="compositionally biased region" description="Low complexity" evidence="14">
    <location>
        <begin position="750"/>
        <end position="770"/>
    </location>
</feature>
<dbReference type="Pfam" id="PF16666">
    <property type="entry name" value="MAGI_u5"/>
    <property type="match status" value="1"/>
</dbReference>
<dbReference type="InterPro" id="IPR001202">
    <property type="entry name" value="WW_dom"/>
</dbReference>
<proteinExistence type="predicted"/>
<keyword evidence="7" id="KW-0067">ATP-binding</keyword>
<dbReference type="FunFam" id="2.30.42.10:FF:000103">
    <property type="entry name" value="membrane-associated guanylate kinase, WW and PDZ domain-containing protein 1 isoform X2"/>
    <property type="match status" value="1"/>
</dbReference>
<keyword evidence="6" id="KW-0547">Nucleotide-binding</keyword>
<feature type="compositionally biased region" description="Basic and acidic residues" evidence="14">
    <location>
        <begin position="269"/>
        <end position="280"/>
    </location>
</feature>
<name>A0A8C9XJ06_SANLU</name>